<dbReference type="PANTHER" id="PTHR30587:SF0">
    <property type="entry name" value="FLAGELLAR BIOSYNTHETIC PROTEIN FLIP"/>
    <property type="match status" value="1"/>
</dbReference>
<evidence type="ECO:0000256" key="7">
    <source>
        <dbReference type="ARBA" id="ARBA00022927"/>
    </source>
</evidence>
<comment type="subcellular location">
    <subcellularLocation>
        <location evidence="12">Cell membrane</location>
        <topology evidence="12">Multi-pass membrane protein</topology>
    </subcellularLocation>
    <subcellularLocation>
        <location evidence="12">Bacterial flagellum basal body</location>
    </subcellularLocation>
</comment>
<keyword evidence="14" id="KW-1185">Reference proteome</keyword>
<evidence type="ECO:0000256" key="11">
    <source>
        <dbReference type="ARBA" id="ARBA00023225"/>
    </source>
</evidence>
<evidence type="ECO:0000313" key="13">
    <source>
        <dbReference type="EMBL" id="AHF10609.1"/>
    </source>
</evidence>
<protein>
    <recommendedName>
        <fullName evidence="2 12">Flagellar biosynthetic protein FliP</fullName>
    </recommendedName>
</protein>
<evidence type="ECO:0000256" key="2">
    <source>
        <dbReference type="ARBA" id="ARBA00021714"/>
    </source>
</evidence>
<dbReference type="Proteomes" id="UP000018934">
    <property type="component" value="Chromosome"/>
</dbReference>
<evidence type="ECO:0000256" key="12">
    <source>
        <dbReference type="RuleBase" id="RU362069"/>
    </source>
</evidence>
<evidence type="ECO:0000256" key="4">
    <source>
        <dbReference type="ARBA" id="ARBA00022475"/>
    </source>
</evidence>
<accession>A0ABN4BT96</accession>
<keyword evidence="9 12" id="KW-0472">Membrane</keyword>
<keyword evidence="8 12" id="KW-1133">Transmembrane helix</keyword>
<dbReference type="InterPro" id="IPR005837">
    <property type="entry name" value="FliP"/>
</dbReference>
<evidence type="ECO:0000256" key="8">
    <source>
        <dbReference type="ARBA" id="ARBA00022989"/>
    </source>
</evidence>
<keyword evidence="13" id="KW-0282">Flagellum</keyword>
<keyword evidence="6 12" id="KW-1005">Bacterial flagellum biogenesis</keyword>
<keyword evidence="10" id="KW-0975">Bacterial flagellum</keyword>
<evidence type="ECO:0000313" key="14">
    <source>
        <dbReference type="Proteomes" id="UP000018934"/>
    </source>
</evidence>
<feature type="transmembrane region" description="Helical" evidence="12">
    <location>
        <begin position="189"/>
        <end position="210"/>
    </location>
</feature>
<dbReference type="PRINTS" id="PR00951">
    <property type="entry name" value="FLGBIOSNFLIP"/>
</dbReference>
<organism evidence="13 14">
    <name type="scientific">Dehalobacter restrictus (strain DSM 9455 / PER-K23)</name>
    <dbReference type="NCBI Taxonomy" id="871738"/>
    <lineage>
        <taxon>Bacteria</taxon>
        <taxon>Bacillati</taxon>
        <taxon>Bacillota</taxon>
        <taxon>Clostridia</taxon>
        <taxon>Eubacteriales</taxon>
        <taxon>Desulfitobacteriaceae</taxon>
        <taxon>Dehalobacter</taxon>
    </lineage>
</organism>
<proteinExistence type="inferred from homology"/>
<dbReference type="EMBL" id="CP007033">
    <property type="protein sequence ID" value="AHF10609.1"/>
    <property type="molecule type" value="Genomic_DNA"/>
</dbReference>
<feature type="transmembrane region" description="Helical" evidence="12">
    <location>
        <begin position="157"/>
        <end position="177"/>
    </location>
</feature>
<sequence>MTLDAGQTGSAVQILLLVTVLSFAPAILVLMTSFTRIVVVLSFVRNALGTQTLPPTQVIIGLSLFLTFFVMMPTFNEINTHALQPYMKTQITKEEALDKAEQPLRTFMFKQTREKDLALFVNMAKIEQPKTYGDIPTYVLIPAFVISELKTAFQMGFAIFIPFIIIDMVVSSTLMSMGMMMLPPMMISLPFKILLFVLVDGWSLVVKSLVSSFS</sequence>
<feature type="transmembrane region" description="Helical" evidence="12">
    <location>
        <begin position="56"/>
        <end position="75"/>
    </location>
</feature>
<dbReference type="NCBIfam" id="NF009438">
    <property type="entry name" value="PRK12797.1"/>
    <property type="match status" value="1"/>
</dbReference>
<name>A0ABN4BT96_DEHRP</name>
<reference evidence="13 14" key="1">
    <citation type="journal article" date="2013" name="Stand. Genomic Sci.">
        <title>Complete genome sequence of Dehalobacter restrictus PER-K23(T.).</title>
        <authorList>
            <person name="Kruse T."/>
            <person name="Maillard J."/>
            <person name="Goodwin L."/>
            <person name="Woyke T."/>
            <person name="Teshima H."/>
            <person name="Bruce D."/>
            <person name="Detter C."/>
            <person name="Tapia R."/>
            <person name="Han C."/>
            <person name="Huntemann M."/>
            <person name="Wei C.L."/>
            <person name="Han J."/>
            <person name="Chen A."/>
            <person name="Kyrpides N."/>
            <person name="Szeto E."/>
            <person name="Markowitz V."/>
            <person name="Ivanova N."/>
            <person name="Pagani I."/>
            <person name="Pati A."/>
            <person name="Pitluck S."/>
            <person name="Nolan M."/>
            <person name="Holliger C."/>
            <person name="Smidt H."/>
        </authorList>
    </citation>
    <scope>NUCLEOTIDE SEQUENCE [LARGE SCALE GENOMIC DNA]</scope>
    <source>
        <strain evidence="14">DSM 9455</strain>
    </source>
</reference>
<dbReference type="GO" id="GO:0016301">
    <property type="term" value="F:kinase activity"/>
    <property type="evidence" value="ECO:0007669"/>
    <property type="project" value="UniProtKB-KW"/>
</dbReference>
<comment type="similarity">
    <text evidence="1 12">Belongs to the FliP/MopC/SpaP family.</text>
</comment>
<evidence type="ECO:0000256" key="6">
    <source>
        <dbReference type="ARBA" id="ARBA00022795"/>
    </source>
</evidence>
<keyword evidence="3 12" id="KW-0813">Transport</keyword>
<gene>
    <name evidence="12" type="primary">fliP</name>
    <name evidence="13" type="ORF">DEHRE_11480</name>
</gene>
<feature type="transmembrane region" description="Helical" evidence="12">
    <location>
        <begin position="12"/>
        <end position="44"/>
    </location>
</feature>
<keyword evidence="7 12" id="KW-0653">Protein transport</keyword>
<dbReference type="PROSITE" id="PS01061">
    <property type="entry name" value="FLIP_2"/>
    <property type="match status" value="1"/>
</dbReference>
<dbReference type="PRINTS" id="PR01302">
    <property type="entry name" value="TYPE3IMPPROT"/>
</dbReference>
<keyword evidence="4 12" id="KW-1003">Cell membrane</keyword>
<comment type="function">
    <text evidence="12">Plays a role in the flagellum-specific transport system.</text>
</comment>
<keyword evidence="13" id="KW-0418">Kinase</keyword>
<dbReference type="Pfam" id="PF00813">
    <property type="entry name" value="FliP"/>
    <property type="match status" value="1"/>
</dbReference>
<dbReference type="InterPro" id="IPR005838">
    <property type="entry name" value="T3SS_IM_P"/>
</dbReference>
<keyword evidence="5 12" id="KW-0812">Transmembrane</keyword>
<keyword evidence="13" id="KW-0966">Cell projection</keyword>
<evidence type="ECO:0000256" key="9">
    <source>
        <dbReference type="ARBA" id="ARBA00023136"/>
    </source>
</evidence>
<keyword evidence="13" id="KW-0969">Cilium</keyword>
<keyword evidence="11 12" id="KW-1006">Bacterial flagellum protein export</keyword>
<evidence type="ECO:0000256" key="1">
    <source>
        <dbReference type="ARBA" id="ARBA00006257"/>
    </source>
</evidence>
<dbReference type="PROSITE" id="PS01060">
    <property type="entry name" value="FLIP_1"/>
    <property type="match status" value="1"/>
</dbReference>
<evidence type="ECO:0000256" key="5">
    <source>
        <dbReference type="ARBA" id="ARBA00022692"/>
    </source>
</evidence>
<dbReference type="PANTHER" id="PTHR30587">
    <property type="entry name" value="FLAGELLAR BIOSYNTHETIC PROTEIN FLIP"/>
    <property type="match status" value="1"/>
</dbReference>
<keyword evidence="13" id="KW-0808">Transferase</keyword>
<evidence type="ECO:0000256" key="3">
    <source>
        <dbReference type="ARBA" id="ARBA00022448"/>
    </source>
</evidence>
<dbReference type="NCBIfam" id="TIGR01103">
    <property type="entry name" value="fliP"/>
    <property type="match status" value="1"/>
</dbReference>
<evidence type="ECO:0000256" key="10">
    <source>
        <dbReference type="ARBA" id="ARBA00023143"/>
    </source>
</evidence>